<organism evidence="2 3">
    <name type="scientific">Pristionchus entomophagus</name>
    <dbReference type="NCBI Taxonomy" id="358040"/>
    <lineage>
        <taxon>Eukaryota</taxon>
        <taxon>Metazoa</taxon>
        <taxon>Ecdysozoa</taxon>
        <taxon>Nematoda</taxon>
        <taxon>Chromadorea</taxon>
        <taxon>Rhabditida</taxon>
        <taxon>Rhabditina</taxon>
        <taxon>Diplogasteromorpha</taxon>
        <taxon>Diplogasteroidea</taxon>
        <taxon>Neodiplogasteridae</taxon>
        <taxon>Pristionchus</taxon>
    </lineage>
</organism>
<feature type="compositionally biased region" description="Low complexity" evidence="1">
    <location>
        <begin position="630"/>
        <end position="651"/>
    </location>
</feature>
<feature type="compositionally biased region" description="Basic and acidic residues" evidence="1">
    <location>
        <begin position="197"/>
        <end position="206"/>
    </location>
</feature>
<reference evidence="2" key="1">
    <citation type="submission" date="2023-10" db="EMBL/GenBank/DDBJ databases">
        <title>Genome assembly of Pristionchus species.</title>
        <authorList>
            <person name="Yoshida K."/>
            <person name="Sommer R.J."/>
        </authorList>
    </citation>
    <scope>NUCLEOTIDE SEQUENCE</scope>
    <source>
        <strain evidence="2">RS0144</strain>
    </source>
</reference>
<name>A0AAV5SST1_9BILA</name>
<feature type="compositionally biased region" description="Low complexity" evidence="1">
    <location>
        <begin position="210"/>
        <end position="224"/>
    </location>
</feature>
<feature type="compositionally biased region" description="Basic residues" evidence="1">
    <location>
        <begin position="449"/>
        <end position="459"/>
    </location>
</feature>
<feature type="compositionally biased region" description="Low complexity" evidence="1">
    <location>
        <begin position="152"/>
        <end position="172"/>
    </location>
</feature>
<feature type="region of interest" description="Disordered" evidence="1">
    <location>
        <begin position="73"/>
        <end position="555"/>
    </location>
</feature>
<keyword evidence="3" id="KW-1185">Reference proteome</keyword>
<feature type="compositionally biased region" description="Polar residues" evidence="1">
    <location>
        <begin position="385"/>
        <end position="399"/>
    </location>
</feature>
<accession>A0AAV5SST1</accession>
<feature type="compositionally biased region" description="Polar residues" evidence="1">
    <location>
        <begin position="76"/>
        <end position="91"/>
    </location>
</feature>
<sequence>RLCGSHRVRVYKLTMDPKANKPSTPSSRNAKKDESDFLEADECRTAVETESLTDARISRVPPPVLVSPRDAWANVAPTSQPRIVPATSQSQADRDAHEIAASTQRALETLRNSSDPRDRLFVSPGGGGQPTPKRTAAKSSSPFKPFSGQGRALASPASTARASSVRTAVAGSPAASPVRTAAARSPDVRTGVKHSARLRELQDRSRSRASRSSSNVRTAVAAATPKKSRTRNKSGCGTLHTASANYEIDLRQRTNSMTGPTTNVSTARTISPAARRGRSPARPFAASPQDQEQQDADYPPLPSEGDPTEQPVEIHDKQRASQEYTPHISRPILFGTTSGVRTARAISPARTPRMLSERTARGADSSLRTSRTPASKSEKSRRTGRSVSPANSLGSYQTDHSSRSKKGTVIRASKARSQTKSQPDSSLRTTSARSFGSKKSWVTAQTTTPRRKMLPRSAHKSASETPVSMTARSGCDFSSKSGASRASARRTPHVTPRRAAQKKPTTPLRTAANVSSARSQRTAISPDTASSKRTPTRPAAAAVRPHTPDTPAGWPYRASEQVQLKQTPIRIAPSASNLKTAKSPALRSQKEAHRAAKSRSGSSASRRRSNNPTSDVSTARTIASRLQAVSSGSTRSSRSSKNSLHSSKTNSRTFSATTLASARRSPFPATNDGPDMVIETVQTHGNIEIDLCFNFRVRAPPGKGFGEASSPLKPKEVLINGQHIWKKD</sequence>
<feature type="region of interest" description="Disordered" evidence="1">
    <location>
        <begin position="568"/>
        <end position="674"/>
    </location>
</feature>
<evidence type="ECO:0000313" key="3">
    <source>
        <dbReference type="Proteomes" id="UP001432027"/>
    </source>
</evidence>
<comment type="caution">
    <text evidence="2">The sequence shown here is derived from an EMBL/GenBank/DDBJ whole genome shotgun (WGS) entry which is preliminary data.</text>
</comment>
<dbReference type="AlphaFoldDB" id="A0AAV5SST1"/>
<gene>
    <name evidence="2" type="ORF">PENTCL1PPCAC_5305</name>
</gene>
<protein>
    <submittedName>
        <fullName evidence="2">Uncharacterized protein</fullName>
    </submittedName>
</protein>
<evidence type="ECO:0000313" key="2">
    <source>
        <dbReference type="EMBL" id="GMS83130.1"/>
    </source>
</evidence>
<proteinExistence type="predicted"/>
<feature type="compositionally biased region" description="Polar residues" evidence="1">
    <location>
        <begin position="503"/>
        <end position="532"/>
    </location>
</feature>
<dbReference type="EMBL" id="BTSX01000002">
    <property type="protein sequence ID" value="GMS83130.1"/>
    <property type="molecule type" value="Genomic_DNA"/>
</dbReference>
<feature type="compositionally biased region" description="Basic and acidic residues" evidence="1">
    <location>
        <begin position="30"/>
        <end position="42"/>
    </location>
</feature>
<feature type="compositionally biased region" description="Basic residues" evidence="1">
    <location>
        <begin position="487"/>
        <end position="501"/>
    </location>
</feature>
<feature type="compositionally biased region" description="Low complexity" evidence="1">
    <location>
        <begin position="536"/>
        <end position="545"/>
    </location>
</feature>
<feature type="compositionally biased region" description="Polar residues" evidence="1">
    <location>
        <begin position="101"/>
        <end position="113"/>
    </location>
</feature>
<feature type="compositionally biased region" description="Polar residues" evidence="1">
    <location>
        <begin position="253"/>
        <end position="269"/>
    </location>
</feature>
<dbReference type="Proteomes" id="UP001432027">
    <property type="component" value="Unassembled WGS sequence"/>
</dbReference>
<feature type="compositionally biased region" description="Polar residues" evidence="1">
    <location>
        <begin position="366"/>
        <end position="375"/>
    </location>
</feature>
<feature type="compositionally biased region" description="Polar residues" evidence="1">
    <location>
        <begin position="415"/>
        <end position="434"/>
    </location>
</feature>
<feature type="compositionally biased region" description="Polar residues" evidence="1">
    <location>
        <begin position="610"/>
        <end position="621"/>
    </location>
</feature>
<evidence type="ECO:0000256" key="1">
    <source>
        <dbReference type="SAM" id="MobiDB-lite"/>
    </source>
</evidence>
<feature type="non-terminal residue" evidence="2">
    <location>
        <position position="1"/>
    </location>
</feature>
<feature type="region of interest" description="Disordered" evidence="1">
    <location>
        <begin position="10"/>
        <end position="42"/>
    </location>
</feature>